<evidence type="ECO:0000259" key="1">
    <source>
        <dbReference type="Pfam" id="PF13439"/>
    </source>
</evidence>
<dbReference type="AlphaFoldDB" id="A0A7K0FWN1"/>
<protein>
    <submittedName>
        <fullName evidence="2">Glycosyltransferase</fullName>
    </submittedName>
</protein>
<keyword evidence="2" id="KW-0808">Transferase</keyword>
<dbReference type="OrthoDB" id="846071at2"/>
<feature type="domain" description="Glycosyltransferase subfamily 4-like N-terminal" evidence="1">
    <location>
        <begin position="85"/>
        <end position="193"/>
    </location>
</feature>
<evidence type="ECO:0000313" key="3">
    <source>
        <dbReference type="Proteomes" id="UP000487757"/>
    </source>
</evidence>
<organism evidence="2 3">
    <name type="scientific">Pedobacter petrophilus</name>
    <dbReference type="NCBI Taxonomy" id="1908241"/>
    <lineage>
        <taxon>Bacteria</taxon>
        <taxon>Pseudomonadati</taxon>
        <taxon>Bacteroidota</taxon>
        <taxon>Sphingobacteriia</taxon>
        <taxon>Sphingobacteriales</taxon>
        <taxon>Sphingobacteriaceae</taxon>
        <taxon>Pedobacter</taxon>
    </lineage>
</organism>
<name>A0A7K0FWN1_9SPHI</name>
<dbReference type="Gene3D" id="3.40.50.2000">
    <property type="entry name" value="Glycogen Phosphorylase B"/>
    <property type="match status" value="1"/>
</dbReference>
<reference evidence="2 3" key="1">
    <citation type="submission" date="2019-11" db="EMBL/GenBank/DDBJ databases">
        <title>Pedobacter petrophilus genome.</title>
        <authorList>
            <person name="Feldbauer M.J."/>
            <person name="Newman J.D."/>
        </authorList>
    </citation>
    <scope>NUCLEOTIDE SEQUENCE [LARGE SCALE GENOMIC DNA]</scope>
    <source>
        <strain evidence="2 3">LMG 29686</strain>
    </source>
</reference>
<dbReference type="InterPro" id="IPR028098">
    <property type="entry name" value="Glyco_trans_4-like_N"/>
</dbReference>
<dbReference type="EMBL" id="WKKH01000006">
    <property type="protein sequence ID" value="MRX75630.1"/>
    <property type="molecule type" value="Genomic_DNA"/>
</dbReference>
<gene>
    <name evidence="2" type="ORF">GJU39_05965</name>
</gene>
<sequence>MKKVLIISPYFAPVNAADMQRIRMSLPYFAEFGWEPTLVMVNPKYTDLQTDVLLSESIPSNVKIHQVKAFSKKWTSKFGIGSIALRALWFYKQKVNQILQTEKFDLIYFSTTQFPVLILGPYWKRKFKIPYVIDMQDPWFSTYYEDQPKAERPAKYWFSHRLDKYLEPIALQKADGLISVSQGYLDTLNERYPRLKIVPQQVITFGAYQEDFEIVRKNWSIFKLPFQKDKDLIHLVYVGRGGHDMKDAVTLLFNGFKKGLANRYEDFSKLRFHFIGTSYAPIGTGIQTIKPIAEEMGISAYVEEKTDRIPFFQCIFTLLNADGLAVIGSNDQQYTASKTYPYILAEKPLIAFLHTESSAAKIIKDCHAGKVFSTNKEDSDIAEVSKELYSMLIEKKSPEINWSEFEKYSAKNLTKKQCDLFNQVIDSQKTQN</sequence>
<accession>A0A7K0FWN1</accession>
<comment type="caution">
    <text evidence="2">The sequence shown here is derived from an EMBL/GenBank/DDBJ whole genome shotgun (WGS) entry which is preliminary data.</text>
</comment>
<dbReference type="Pfam" id="PF13439">
    <property type="entry name" value="Glyco_transf_4"/>
    <property type="match status" value="1"/>
</dbReference>
<proteinExistence type="predicted"/>
<dbReference type="SUPFAM" id="SSF53756">
    <property type="entry name" value="UDP-Glycosyltransferase/glycogen phosphorylase"/>
    <property type="match status" value="1"/>
</dbReference>
<dbReference type="RefSeq" id="WP_154279788.1">
    <property type="nucleotide sequence ID" value="NZ_JBHUJQ010000001.1"/>
</dbReference>
<dbReference type="GO" id="GO:0016757">
    <property type="term" value="F:glycosyltransferase activity"/>
    <property type="evidence" value="ECO:0007669"/>
    <property type="project" value="UniProtKB-ARBA"/>
</dbReference>
<keyword evidence="3" id="KW-1185">Reference proteome</keyword>
<dbReference type="Proteomes" id="UP000487757">
    <property type="component" value="Unassembled WGS sequence"/>
</dbReference>
<evidence type="ECO:0000313" key="2">
    <source>
        <dbReference type="EMBL" id="MRX75630.1"/>
    </source>
</evidence>